<dbReference type="Pfam" id="PF12895">
    <property type="entry name" value="ANAPC3"/>
    <property type="match status" value="1"/>
</dbReference>
<organism evidence="2 3">
    <name type="scientific">Mucilaginibacter psychrotolerans</name>
    <dbReference type="NCBI Taxonomy" id="1524096"/>
    <lineage>
        <taxon>Bacteria</taxon>
        <taxon>Pseudomonadati</taxon>
        <taxon>Bacteroidota</taxon>
        <taxon>Sphingobacteriia</taxon>
        <taxon>Sphingobacteriales</taxon>
        <taxon>Sphingobacteriaceae</taxon>
        <taxon>Mucilaginibacter</taxon>
    </lineage>
</organism>
<dbReference type="Gene3D" id="1.25.40.10">
    <property type="entry name" value="Tetratricopeptide repeat domain"/>
    <property type="match status" value="1"/>
</dbReference>
<dbReference type="AlphaFoldDB" id="A0A4Y8SK16"/>
<dbReference type="OrthoDB" id="1524733at2"/>
<sequence length="112" mass="13208">MEISRLDKLLAFIQNEPNDEFLKYALATEYLRLNDTEKALGYYEDLVNNHPNYTGTYYHLGKLYEALDRKDDAIRIYETGMKITKEKRDNHAYSELQGVYMAAKGYDDDDDY</sequence>
<dbReference type="Proteomes" id="UP000297540">
    <property type="component" value="Unassembled WGS sequence"/>
</dbReference>
<dbReference type="RefSeq" id="WP_133227753.1">
    <property type="nucleotide sequence ID" value="NZ_SOZE01000004.1"/>
</dbReference>
<dbReference type="InterPro" id="IPR019734">
    <property type="entry name" value="TPR_rpt"/>
</dbReference>
<gene>
    <name evidence="2" type="ORF">E2R66_06265</name>
</gene>
<dbReference type="PROSITE" id="PS50005">
    <property type="entry name" value="TPR"/>
    <property type="match status" value="2"/>
</dbReference>
<keyword evidence="1" id="KW-0802">TPR repeat</keyword>
<keyword evidence="3" id="KW-1185">Reference proteome</keyword>
<protein>
    <submittedName>
        <fullName evidence="2">Tetratricopeptide repeat protein</fullName>
    </submittedName>
</protein>
<feature type="repeat" description="TPR" evidence="1">
    <location>
        <begin position="54"/>
        <end position="87"/>
    </location>
</feature>
<evidence type="ECO:0000256" key="1">
    <source>
        <dbReference type="PROSITE-ProRule" id="PRU00339"/>
    </source>
</evidence>
<dbReference type="InterPro" id="IPR011990">
    <property type="entry name" value="TPR-like_helical_dom_sf"/>
</dbReference>
<proteinExistence type="predicted"/>
<evidence type="ECO:0000313" key="3">
    <source>
        <dbReference type="Proteomes" id="UP000297540"/>
    </source>
</evidence>
<comment type="caution">
    <text evidence="2">The sequence shown here is derived from an EMBL/GenBank/DDBJ whole genome shotgun (WGS) entry which is preliminary data.</text>
</comment>
<dbReference type="SMART" id="SM00028">
    <property type="entry name" value="TPR"/>
    <property type="match status" value="2"/>
</dbReference>
<feature type="repeat" description="TPR" evidence="1">
    <location>
        <begin position="20"/>
        <end position="53"/>
    </location>
</feature>
<dbReference type="EMBL" id="SOZE01000004">
    <property type="protein sequence ID" value="TFF39222.1"/>
    <property type="molecule type" value="Genomic_DNA"/>
</dbReference>
<evidence type="ECO:0000313" key="2">
    <source>
        <dbReference type="EMBL" id="TFF39222.1"/>
    </source>
</evidence>
<accession>A0A4Y8SK16</accession>
<reference evidence="2 3" key="1">
    <citation type="journal article" date="2017" name="Int. J. Syst. Evol. Microbiol.">
        <title>Mucilaginibacterpsychrotolerans sp. nov., isolated from peatlands.</title>
        <authorList>
            <person name="Deng Y."/>
            <person name="Shen L."/>
            <person name="Xu B."/>
            <person name="Liu Y."/>
            <person name="Gu Z."/>
            <person name="Liu H."/>
            <person name="Zhou Y."/>
        </authorList>
    </citation>
    <scope>NUCLEOTIDE SEQUENCE [LARGE SCALE GENOMIC DNA]</scope>
    <source>
        <strain evidence="2 3">NH7-4</strain>
    </source>
</reference>
<dbReference type="SUPFAM" id="SSF48452">
    <property type="entry name" value="TPR-like"/>
    <property type="match status" value="1"/>
</dbReference>
<name>A0A4Y8SK16_9SPHI</name>